<name>Q9XZN4_CHOFU</name>
<accession>Q9XZN4</accession>
<dbReference type="Pfam" id="PF00135">
    <property type="entry name" value="COesterase"/>
    <property type="match status" value="1"/>
</dbReference>
<evidence type="ECO:0000256" key="5">
    <source>
        <dbReference type="ARBA" id="ARBA00023180"/>
    </source>
</evidence>
<evidence type="ECO:0000259" key="7">
    <source>
        <dbReference type="Pfam" id="PF00135"/>
    </source>
</evidence>
<dbReference type="EC" id="3.1.1.-" evidence="6"/>
<dbReference type="PROSITE" id="PS00122">
    <property type="entry name" value="CARBOXYLESTERASE_B_1"/>
    <property type="match status" value="1"/>
</dbReference>
<comment type="similarity">
    <text evidence="1 6">Belongs to the type-B carboxylesterase/lipase family.</text>
</comment>
<dbReference type="ESTHER" id="chofu-jhest">
    <property type="family name" value="Juvenile_hormone_esterase"/>
</dbReference>
<feature type="chain" id="PRO_5005144959" description="Carboxylic ester hydrolase" evidence="6">
    <location>
        <begin position="22"/>
        <end position="559"/>
    </location>
</feature>
<keyword evidence="5" id="KW-0325">Glycoprotein</keyword>
<reference evidence="8" key="1">
    <citation type="journal article" date="1999" name="Mol. Cell. Endocrinol.">
        <title>Spruce budworm (Choristoneura fumiferana) juvenile hormone esterase: hormonal regulation, developmental expression and cDNA cloning.</title>
        <authorList>
            <person name="Feng Q.L."/>
            <person name="Ladd T.R."/>
            <person name="Tomkins B.L."/>
            <person name="Sundaram M."/>
            <person name="Sohi S.S."/>
            <person name="Retnakaran A."/>
            <person name="Davey K.G."/>
            <person name="Palli S.R."/>
        </authorList>
    </citation>
    <scope>NUCLEOTIDE SEQUENCE</scope>
</reference>
<feature type="domain" description="Carboxylesterase type B" evidence="7">
    <location>
        <begin position="43"/>
        <end position="534"/>
    </location>
</feature>
<feature type="signal peptide" evidence="6">
    <location>
        <begin position="1"/>
        <end position="21"/>
    </location>
</feature>
<dbReference type="SMR" id="Q9XZN4"/>
<evidence type="ECO:0000256" key="6">
    <source>
        <dbReference type="RuleBase" id="RU361235"/>
    </source>
</evidence>
<keyword evidence="3 6" id="KW-0378">Hydrolase</keyword>
<dbReference type="EMBL" id="AF153367">
    <property type="protein sequence ID" value="AAD34172.1"/>
    <property type="molecule type" value="mRNA"/>
</dbReference>
<dbReference type="InterPro" id="IPR029058">
    <property type="entry name" value="AB_hydrolase_fold"/>
</dbReference>
<evidence type="ECO:0000256" key="3">
    <source>
        <dbReference type="ARBA" id="ARBA00022801"/>
    </source>
</evidence>
<evidence type="ECO:0000313" key="8">
    <source>
        <dbReference type="EMBL" id="AAD34172.1"/>
    </source>
</evidence>
<keyword evidence="6" id="KW-0732">Signal</keyword>
<keyword evidence="4" id="KW-1015">Disulfide bond</keyword>
<dbReference type="InterPro" id="IPR050309">
    <property type="entry name" value="Type-B_Carboxylest/Lipase"/>
</dbReference>
<keyword evidence="2" id="KW-0719">Serine esterase</keyword>
<dbReference type="Gene3D" id="3.40.50.1820">
    <property type="entry name" value="alpha/beta hydrolase"/>
    <property type="match status" value="1"/>
</dbReference>
<dbReference type="PANTHER" id="PTHR11559">
    <property type="entry name" value="CARBOXYLESTERASE"/>
    <property type="match status" value="1"/>
</dbReference>
<evidence type="ECO:0000256" key="4">
    <source>
        <dbReference type="ARBA" id="ARBA00023157"/>
    </source>
</evidence>
<dbReference type="SUPFAM" id="SSF53474">
    <property type="entry name" value="alpha/beta-Hydrolases"/>
    <property type="match status" value="1"/>
</dbReference>
<proteinExistence type="evidence at transcript level"/>
<dbReference type="GO" id="GO:0052689">
    <property type="term" value="F:carboxylic ester hydrolase activity"/>
    <property type="evidence" value="ECO:0007669"/>
    <property type="project" value="UniProtKB-KW"/>
</dbReference>
<sequence length="559" mass="61311">MVSSVKSVAVALLVAVCGAASERLRGARCARRRAGCAARARAGGDYASFLAVPYAKQPLAALRFQELQPAEPWKGCRDATKPGPICPQRDLFYGPTMRASEMSEECIHANVYMPLQYLPAASEGAAPRNRTLLPVLVYIHGGGFGFGSGDPDLHGPEYLMGDNVVVITFNYRLGPFGFLSLNSSSVPGNAGLRDMVTLLRWVCRNARAFGGDPGDVTLAGQSAGAASAHILSLSEAARGLFKRAILMSGTSTRSFFSTSPAYAQYVAQLFLTNLGINGTDPEEVHRLLIDTPIEKIIDAQNDLQDVIGITVFVPVVESAHPGVEIILDNDPEILQSQGRGKDIPFLMGFTNAECQTFRPRFESIDIISRIAEQPVLVMPPPAIYVTPLDELPNKIGQIVQRYFNGTPNLNKFIKLCSESYFVYPTLKLAEMRAANGGAPVYLYRFTYEADYSVFQEGLRLKYRGTGHSEDLTLLFRANHVLGERAISPRDHKMVDAMTTYVTNFMLHSNPTKGVAGWPAVKREKLQYQNIITPELVTTEVSRDLRDTMTFFDNIYSSSS</sequence>
<evidence type="ECO:0000256" key="2">
    <source>
        <dbReference type="ARBA" id="ARBA00022487"/>
    </source>
</evidence>
<organism evidence="8">
    <name type="scientific">Choristoneura fumiferana</name>
    <name type="common">Spruce budworm moth</name>
    <name type="synonym">Archips fumiferana</name>
    <dbReference type="NCBI Taxonomy" id="7141"/>
    <lineage>
        <taxon>Eukaryota</taxon>
        <taxon>Metazoa</taxon>
        <taxon>Ecdysozoa</taxon>
        <taxon>Arthropoda</taxon>
        <taxon>Hexapoda</taxon>
        <taxon>Insecta</taxon>
        <taxon>Pterygota</taxon>
        <taxon>Neoptera</taxon>
        <taxon>Endopterygota</taxon>
        <taxon>Lepidoptera</taxon>
        <taxon>Glossata</taxon>
        <taxon>Ditrysia</taxon>
        <taxon>Tortricoidea</taxon>
        <taxon>Tortricidae</taxon>
        <taxon>Tortricinae</taxon>
        <taxon>Choristoneura</taxon>
    </lineage>
</organism>
<dbReference type="InterPro" id="IPR019826">
    <property type="entry name" value="Carboxylesterase_B_AS"/>
</dbReference>
<protein>
    <recommendedName>
        <fullName evidence="6">Carboxylic ester hydrolase</fullName>
        <ecNumber evidence="6">3.1.1.-</ecNumber>
    </recommendedName>
</protein>
<evidence type="ECO:0000256" key="1">
    <source>
        <dbReference type="ARBA" id="ARBA00005964"/>
    </source>
</evidence>
<dbReference type="AlphaFoldDB" id="Q9XZN4"/>
<dbReference type="InterPro" id="IPR002018">
    <property type="entry name" value="CarbesteraseB"/>
</dbReference>